<reference evidence="2 3" key="1">
    <citation type="submission" date="2018-02" db="EMBL/GenBank/DDBJ databases">
        <title>Subsurface microbial communities from deep shales in Ohio and West Virginia, USA.</title>
        <authorList>
            <person name="Wrighton K."/>
        </authorList>
    </citation>
    <scope>NUCLEOTIDE SEQUENCE [LARGE SCALE GENOMIC DNA]</scope>
    <source>
        <strain evidence="2 3">MARC-MIP3H16</strain>
    </source>
</reference>
<dbReference type="Proteomes" id="UP000239861">
    <property type="component" value="Unassembled WGS sequence"/>
</dbReference>
<evidence type="ECO:0000256" key="1">
    <source>
        <dbReference type="SAM" id="Phobius"/>
    </source>
</evidence>
<comment type="caution">
    <text evidence="2">The sequence shown here is derived from an EMBL/GenBank/DDBJ whole genome shotgun (WGS) entry which is preliminary data.</text>
</comment>
<evidence type="ECO:0000313" key="2">
    <source>
        <dbReference type="EMBL" id="PPK59869.1"/>
    </source>
</evidence>
<keyword evidence="1" id="KW-0472">Membrane</keyword>
<keyword evidence="1" id="KW-1133">Transmembrane helix</keyword>
<protein>
    <submittedName>
        <fullName evidence="2">Uncharacterized protein</fullName>
    </submittedName>
</protein>
<organism evidence="2 3">
    <name type="scientific">Malaciobacter marinus</name>
    <dbReference type="NCBI Taxonomy" id="505249"/>
    <lineage>
        <taxon>Bacteria</taxon>
        <taxon>Pseudomonadati</taxon>
        <taxon>Campylobacterota</taxon>
        <taxon>Epsilonproteobacteria</taxon>
        <taxon>Campylobacterales</taxon>
        <taxon>Arcobacteraceae</taxon>
        <taxon>Malaciobacter</taxon>
    </lineage>
</organism>
<dbReference type="AlphaFoldDB" id="A0AB36ZTL4"/>
<evidence type="ECO:0000313" key="3">
    <source>
        <dbReference type="Proteomes" id="UP000239861"/>
    </source>
</evidence>
<name>A0AB36ZTL4_9BACT</name>
<sequence length="42" mass="4905">MKNILVIGMVIVAIGYMFVMMKNNYDNVKQTNEKISQQKKIK</sequence>
<proteinExistence type="predicted"/>
<dbReference type="EMBL" id="PTIW01000030">
    <property type="protein sequence ID" value="PPK59869.1"/>
    <property type="molecule type" value="Genomic_DNA"/>
</dbReference>
<gene>
    <name evidence="2" type="ORF">B0F89_13025</name>
</gene>
<dbReference type="RefSeq" id="WP_265734229.1">
    <property type="nucleotide sequence ID" value="NZ_FUYO01000003.1"/>
</dbReference>
<keyword evidence="1" id="KW-0812">Transmembrane</keyword>
<feature type="transmembrane region" description="Helical" evidence="1">
    <location>
        <begin position="6"/>
        <end position="25"/>
    </location>
</feature>
<accession>A0AB36ZTL4</accession>